<feature type="compositionally biased region" description="Basic and acidic residues" evidence="1">
    <location>
        <begin position="22"/>
        <end position="31"/>
    </location>
</feature>
<evidence type="ECO:0000313" key="2">
    <source>
        <dbReference type="EMBL" id="MCM1981873.1"/>
    </source>
</evidence>
<dbReference type="Proteomes" id="UP000031561">
    <property type="component" value="Unassembled WGS sequence"/>
</dbReference>
<keyword evidence="3" id="KW-1185">Reference proteome</keyword>
<organism evidence="2 3">
    <name type="scientific">Lyngbya confervoides BDU141951</name>
    <dbReference type="NCBI Taxonomy" id="1574623"/>
    <lineage>
        <taxon>Bacteria</taxon>
        <taxon>Bacillati</taxon>
        <taxon>Cyanobacteriota</taxon>
        <taxon>Cyanophyceae</taxon>
        <taxon>Oscillatoriophycideae</taxon>
        <taxon>Oscillatoriales</taxon>
        <taxon>Microcoleaceae</taxon>
        <taxon>Lyngbya</taxon>
    </lineage>
</organism>
<feature type="region of interest" description="Disordered" evidence="1">
    <location>
        <begin position="22"/>
        <end position="45"/>
    </location>
</feature>
<comment type="caution">
    <text evidence="2">The sequence shown here is derived from an EMBL/GenBank/DDBJ whole genome shotgun (WGS) entry which is preliminary data.</text>
</comment>
<reference evidence="2 3" key="1">
    <citation type="journal article" date="2015" name="Genome Announc.">
        <title>Draft Genome Sequence of Filamentous Marine Cyanobacterium Lyngbya confervoides Strain BDU141951.</title>
        <authorList>
            <person name="Chandrababunaidu M.M."/>
            <person name="Sen D."/>
            <person name="Tripathy S."/>
        </authorList>
    </citation>
    <scope>NUCLEOTIDE SEQUENCE [LARGE SCALE GENOMIC DNA]</scope>
    <source>
        <strain evidence="2 3">BDU141951</strain>
    </source>
</reference>
<accession>A0ABD4SZT1</accession>
<evidence type="ECO:0000256" key="1">
    <source>
        <dbReference type="SAM" id="MobiDB-lite"/>
    </source>
</evidence>
<dbReference type="RefSeq" id="WP_250833243.1">
    <property type="nucleotide sequence ID" value="NZ_JTHE03000023.1"/>
</dbReference>
<protein>
    <recommendedName>
        <fullName evidence="4">Transposase</fullName>
    </recommendedName>
</protein>
<dbReference type="EMBL" id="JTHE03000023">
    <property type="protein sequence ID" value="MCM1981873.1"/>
    <property type="molecule type" value="Genomic_DNA"/>
</dbReference>
<proteinExistence type="predicted"/>
<gene>
    <name evidence="2" type="ORF">QQ91_0003380</name>
</gene>
<dbReference type="AlphaFoldDB" id="A0ABD4SZT1"/>
<name>A0ABD4SZT1_9CYAN</name>
<evidence type="ECO:0008006" key="4">
    <source>
        <dbReference type="Google" id="ProtNLM"/>
    </source>
</evidence>
<evidence type="ECO:0000313" key="3">
    <source>
        <dbReference type="Proteomes" id="UP000031561"/>
    </source>
</evidence>
<sequence>MEVSGFIGRKWVVEIRLAGAHDDLRKGKDPMDGAAANQRTAPDPW</sequence>